<dbReference type="EMBL" id="JAKLTQ010000021">
    <property type="protein sequence ID" value="MCG2624172.1"/>
    <property type="molecule type" value="Genomic_DNA"/>
</dbReference>
<reference evidence="1" key="1">
    <citation type="submission" date="2022-01" db="EMBL/GenBank/DDBJ databases">
        <authorList>
            <person name="Jo J.-H."/>
            <person name="Im W.-T."/>
        </authorList>
    </citation>
    <scope>NUCLEOTIDE SEQUENCE</scope>
    <source>
        <strain evidence="1">I2-34</strain>
    </source>
</reference>
<gene>
    <name evidence="1" type="ORF">LVY72_19985</name>
</gene>
<evidence type="ECO:0000313" key="2">
    <source>
        <dbReference type="Proteomes" id="UP001165368"/>
    </source>
</evidence>
<name>A0ABS9LCK0_9MICC</name>
<comment type="caution">
    <text evidence="1">The sequence shown here is derived from an EMBL/GenBank/DDBJ whole genome shotgun (WGS) entry which is preliminary data.</text>
</comment>
<dbReference type="Proteomes" id="UP001165368">
    <property type="component" value="Unassembled WGS sequence"/>
</dbReference>
<dbReference type="RefSeq" id="WP_237825779.1">
    <property type="nucleotide sequence ID" value="NZ_JAKLTQ010000021.1"/>
</dbReference>
<proteinExistence type="predicted"/>
<organism evidence="1 2">
    <name type="scientific">Arthrobacter hankyongi</name>
    <dbReference type="NCBI Taxonomy" id="2904801"/>
    <lineage>
        <taxon>Bacteria</taxon>
        <taxon>Bacillati</taxon>
        <taxon>Actinomycetota</taxon>
        <taxon>Actinomycetes</taxon>
        <taxon>Micrococcales</taxon>
        <taxon>Micrococcaceae</taxon>
        <taxon>Arthrobacter</taxon>
    </lineage>
</organism>
<sequence length="80" mass="8588">MDAITILPAGQAPKFIAVVTDPDQVGAAPPVRVRLVWLGQHRVPGIEAGIQLGFEGMVCTVDGMPTIYNPRYEILSQTEA</sequence>
<keyword evidence="2" id="KW-1185">Reference proteome</keyword>
<protein>
    <recommendedName>
        <fullName evidence="3">DUF35 domain-containing protein</fullName>
    </recommendedName>
</protein>
<evidence type="ECO:0008006" key="3">
    <source>
        <dbReference type="Google" id="ProtNLM"/>
    </source>
</evidence>
<evidence type="ECO:0000313" key="1">
    <source>
        <dbReference type="EMBL" id="MCG2624172.1"/>
    </source>
</evidence>
<accession>A0ABS9LCK0</accession>